<evidence type="ECO:0000313" key="6">
    <source>
        <dbReference type="Proteomes" id="UP000030689"/>
    </source>
</evidence>
<sequence length="98" mass="10482">MKFATVVCIAFVIIAVSSLTPTKAVMEDEKVTCNPKELLICMPAAKTGSQPSTECCGKLKEQQSCLCGYSKDPSFSQYITSGAAKKILEACDIPIPKC</sequence>
<accession>V4LFM2</accession>
<dbReference type="CDD" id="cd01959">
    <property type="entry name" value="nsLTP2"/>
    <property type="match status" value="1"/>
</dbReference>
<dbReference type="eggNOG" id="ENOG502S3N0">
    <property type="taxonomic scope" value="Eukaryota"/>
</dbReference>
<evidence type="ECO:0000256" key="2">
    <source>
        <dbReference type="ARBA" id="ARBA00023121"/>
    </source>
</evidence>
<dbReference type="InterPro" id="IPR033872">
    <property type="entry name" value="nsLTP2"/>
</dbReference>
<dbReference type="PANTHER" id="PTHR33214:SF47">
    <property type="entry name" value="BIFUNCTIONAL INHIBITOR_LIPID-TRANSFER PROTEIN_SEED STORAGE 2S ALBUMIN SUPERFAMILY PROTEIN"/>
    <property type="match status" value="1"/>
</dbReference>
<dbReference type="GO" id="GO:0006869">
    <property type="term" value="P:lipid transport"/>
    <property type="evidence" value="ECO:0007669"/>
    <property type="project" value="InterPro"/>
</dbReference>
<keyword evidence="2" id="KW-0446">Lipid-binding</keyword>
<proteinExistence type="predicted"/>
<dbReference type="OrthoDB" id="665742at2759"/>
<dbReference type="Pfam" id="PF00234">
    <property type="entry name" value="Tryp_alpha_amyl"/>
    <property type="match status" value="1"/>
</dbReference>
<dbReference type="PANTHER" id="PTHR33214">
    <property type="entry name" value="BIFUNCTIONAL INHIBITOR/LIPID-TRANSFER PROTEIN/SEED STORAGE 2S ALBUMIN SUPERFAMILY PROTEIN"/>
    <property type="match status" value="1"/>
</dbReference>
<reference evidence="5 6" key="1">
    <citation type="journal article" date="2013" name="Front. Plant Sci.">
        <title>The Reference Genome of the Halophytic Plant Eutrema salsugineum.</title>
        <authorList>
            <person name="Yang R."/>
            <person name="Jarvis D.E."/>
            <person name="Chen H."/>
            <person name="Beilstein M.A."/>
            <person name="Grimwood J."/>
            <person name="Jenkins J."/>
            <person name="Shu S."/>
            <person name="Prochnik S."/>
            <person name="Xin M."/>
            <person name="Ma C."/>
            <person name="Schmutz J."/>
            <person name="Wing R.A."/>
            <person name="Mitchell-Olds T."/>
            <person name="Schumaker K.S."/>
            <person name="Wang X."/>
        </authorList>
    </citation>
    <scope>NUCLEOTIDE SEQUENCE [LARGE SCALE GENOMIC DNA]</scope>
</reference>
<dbReference type="InterPro" id="IPR036312">
    <property type="entry name" value="Bifun_inhib/LTP/seed_sf"/>
</dbReference>
<name>V4LFM2_EUTSA</name>
<dbReference type="Gramene" id="ESQ38548">
    <property type="protein sequence ID" value="ESQ38548"/>
    <property type="gene ID" value="EUTSA_v10029435mg"/>
</dbReference>
<protein>
    <recommendedName>
        <fullName evidence="4">Bifunctional inhibitor/plant lipid transfer protein/seed storage helical domain-containing protein</fullName>
    </recommendedName>
</protein>
<keyword evidence="1" id="KW-0813">Transport</keyword>
<keyword evidence="3" id="KW-0732">Signal</keyword>
<dbReference type="GO" id="GO:0008289">
    <property type="term" value="F:lipid binding"/>
    <property type="evidence" value="ECO:0007669"/>
    <property type="project" value="UniProtKB-KW"/>
</dbReference>
<dbReference type="STRING" id="72664.V4LFM2"/>
<dbReference type="SUPFAM" id="SSF47699">
    <property type="entry name" value="Bifunctional inhibitor/lipid-transfer protein/seed storage 2S albumin"/>
    <property type="match status" value="1"/>
</dbReference>
<evidence type="ECO:0000256" key="3">
    <source>
        <dbReference type="SAM" id="SignalP"/>
    </source>
</evidence>
<gene>
    <name evidence="5" type="ORF">EUTSA_v10029435mg</name>
</gene>
<organism evidence="5 6">
    <name type="scientific">Eutrema salsugineum</name>
    <name type="common">Saltwater cress</name>
    <name type="synonym">Sisymbrium salsugineum</name>
    <dbReference type="NCBI Taxonomy" id="72664"/>
    <lineage>
        <taxon>Eukaryota</taxon>
        <taxon>Viridiplantae</taxon>
        <taxon>Streptophyta</taxon>
        <taxon>Embryophyta</taxon>
        <taxon>Tracheophyta</taxon>
        <taxon>Spermatophyta</taxon>
        <taxon>Magnoliopsida</taxon>
        <taxon>eudicotyledons</taxon>
        <taxon>Gunneridae</taxon>
        <taxon>Pentapetalae</taxon>
        <taxon>rosids</taxon>
        <taxon>malvids</taxon>
        <taxon>Brassicales</taxon>
        <taxon>Brassicaceae</taxon>
        <taxon>Eutremeae</taxon>
        <taxon>Eutrema</taxon>
    </lineage>
</organism>
<feature type="signal peptide" evidence="3">
    <location>
        <begin position="1"/>
        <end position="24"/>
    </location>
</feature>
<dbReference type="InterPro" id="IPR016140">
    <property type="entry name" value="Bifunc_inhib/LTP/seed_store"/>
</dbReference>
<feature type="domain" description="Bifunctional inhibitor/plant lipid transfer protein/seed storage helical" evidence="4">
    <location>
        <begin position="37"/>
        <end position="98"/>
    </location>
</feature>
<dbReference type="Proteomes" id="UP000030689">
    <property type="component" value="Unassembled WGS sequence"/>
</dbReference>
<evidence type="ECO:0000256" key="1">
    <source>
        <dbReference type="ARBA" id="ARBA00022448"/>
    </source>
</evidence>
<keyword evidence="6" id="KW-1185">Reference proteome</keyword>
<dbReference type="OMA" id="AACKIPY"/>
<evidence type="ECO:0000313" key="5">
    <source>
        <dbReference type="EMBL" id="ESQ38548.1"/>
    </source>
</evidence>
<dbReference type="EMBL" id="KI517537">
    <property type="protein sequence ID" value="ESQ38548.1"/>
    <property type="molecule type" value="Genomic_DNA"/>
</dbReference>
<dbReference type="AlphaFoldDB" id="V4LFM2"/>
<dbReference type="Gene3D" id="1.10.110.10">
    <property type="entry name" value="Plant lipid-transfer and hydrophobic proteins"/>
    <property type="match status" value="1"/>
</dbReference>
<feature type="chain" id="PRO_5004721838" description="Bifunctional inhibitor/plant lipid transfer protein/seed storage helical domain-containing protein" evidence="3">
    <location>
        <begin position="25"/>
        <end position="98"/>
    </location>
</feature>
<dbReference type="KEGG" id="eus:EUTSA_v10029435mg"/>
<evidence type="ECO:0000259" key="4">
    <source>
        <dbReference type="Pfam" id="PF00234"/>
    </source>
</evidence>